<gene>
    <name evidence="2" type="ORF">POL72_10520</name>
</gene>
<accession>A0ABT5BWS9</accession>
<name>A0ABT5BWS9_9BACT</name>
<proteinExistence type="predicted"/>
<dbReference type="RefSeq" id="WP_272094942.1">
    <property type="nucleotide sequence ID" value="NZ_JAQNDK010000001.1"/>
</dbReference>
<comment type="caution">
    <text evidence="2">The sequence shown here is derived from an EMBL/GenBank/DDBJ whole genome shotgun (WGS) entry which is preliminary data.</text>
</comment>
<evidence type="ECO:0008006" key="4">
    <source>
        <dbReference type="Google" id="ProtNLM"/>
    </source>
</evidence>
<evidence type="ECO:0000313" key="2">
    <source>
        <dbReference type="EMBL" id="MDC0678168.1"/>
    </source>
</evidence>
<dbReference type="EMBL" id="JAQNDK010000001">
    <property type="protein sequence ID" value="MDC0678168.1"/>
    <property type="molecule type" value="Genomic_DNA"/>
</dbReference>
<dbReference type="Proteomes" id="UP001217485">
    <property type="component" value="Unassembled WGS sequence"/>
</dbReference>
<evidence type="ECO:0000256" key="1">
    <source>
        <dbReference type="SAM" id="SignalP"/>
    </source>
</evidence>
<feature type="chain" id="PRO_5045567380" description="Secreted protein" evidence="1">
    <location>
        <begin position="26"/>
        <end position="555"/>
    </location>
</feature>
<protein>
    <recommendedName>
        <fullName evidence="4">Secreted protein</fullName>
    </recommendedName>
</protein>
<keyword evidence="3" id="KW-1185">Reference proteome</keyword>
<keyword evidence="1" id="KW-0732">Signal</keyword>
<organism evidence="2 3">
    <name type="scientific">Sorangium atrum</name>
    <dbReference type="NCBI Taxonomy" id="2995308"/>
    <lineage>
        <taxon>Bacteria</taxon>
        <taxon>Pseudomonadati</taxon>
        <taxon>Myxococcota</taxon>
        <taxon>Polyangia</taxon>
        <taxon>Polyangiales</taxon>
        <taxon>Polyangiaceae</taxon>
        <taxon>Sorangium</taxon>
    </lineage>
</organism>
<sequence length="555" mass="58044">MRDSRTLISFAAASLLSLTAAAALAQETPLLYLSSPRPHTVISGNVPLDVRCFATSTQECQRLCVEVRGRTQTASACVDRTPSTPPGTLMLLTRPFPAFESGEELTLTISGGVSAGSTSFSATYGPLYIERSPKLVAVHRVQGAILDFDADRVLFLNQLQPLGILDRASQQVSWLATLPQDPPGSTPTYGALTPSGAAIQSGYGRIFTSVNGVWTRITSGRLDAVNGDSLVWVTEDGGGAYAHTLSTGRSRGIWSRTGSDSPFQADIAASGDIFYATYEEPFIRHLLVGTLGDHPGNLERPITDGTNVAGRWSDGSTSSSFLYTADGEEVALGDSIAGDPAGLLLHAGHAGFLRSDGDVNQVWLRTPDGELHQLSSFETSSQFDQQKLRIGHDGISDSGEVVFLNEGKRYIGRPGAPPEEISSALGHARWFDGSWYVTLGNTLFRVEAAGAAAPPVAALRAGSKGLEGDYKEVVVRPIADEALEEEPALLRRHGSDALPALSDLEEATGLAGDAPDGAQAAAGCSAGGSAGPGGGGAAAFAALAGLALARRRRRA</sequence>
<reference evidence="2 3" key="1">
    <citation type="submission" date="2023-01" db="EMBL/GenBank/DDBJ databases">
        <title>Minimal conservation of predation-associated metabolite biosynthetic gene clusters underscores biosynthetic potential of Myxococcota including descriptions for ten novel species: Archangium lansinium sp. nov., Myxococcus landrumus sp. nov., Nannocystis bai.</title>
        <authorList>
            <person name="Ahearne A."/>
            <person name="Stevens C."/>
            <person name="Dowd S."/>
        </authorList>
    </citation>
    <scope>NUCLEOTIDE SEQUENCE [LARGE SCALE GENOMIC DNA]</scope>
    <source>
        <strain evidence="2 3">WIWO2</strain>
    </source>
</reference>
<dbReference type="NCBIfam" id="TIGR03382">
    <property type="entry name" value="GC_trans_RRR"/>
    <property type="match status" value="1"/>
</dbReference>
<dbReference type="InterPro" id="IPR017756">
    <property type="entry name" value="TM_Gly-Cys-Arg_CS"/>
</dbReference>
<feature type="signal peptide" evidence="1">
    <location>
        <begin position="1"/>
        <end position="25"/>
    </location>
</feature>
<evidence type="ECO:0000313" key="3">
    <source>
        <dbReference type="Proteomes" id="UP001217485"/>
    </source>
</evidence>